<dbReference type="CDD" id="cd01998">
    <property type="entry name" value="MnmA_TRMU-like"/>
    <property type="match status" value="1"/>
</dbReference>
<dbReference type="PANTHER" id="PTHR11933">
    <property type="entry name" value="TRNA 5-METHYLAMINOMETHYL-2-THIOURIDYLATE -METHYLTRANSFERASE"/>
    <property type="match status" value="1"/>
</dbReference>
<dbReference type="Gene3D" id="3.40.50.620">
    <property type="entry name" value="HUPs"/>
    <property type="match status" value="1"/>
</dbReference>
<dbReference type="GO" id="GO:0000049">
    <property type="term" value="F:tRNA binding"/>
    <property type="evidence" value="ECO:0007669"/>
    <property type="project" value="UniProtKB-KW"/>
</dbReference>
<evidence type="ECO:0000256" key="10">
    <source>
        <dbReference type="ARBA" id="ARBA00023157"/>
    </source>
</evidence>
<dbReference type="Gene3D" id="2.40.30.10">
    <property type="entry name" value="Translation factors"/>
    <property type="match status" value="1"/>
</dbReference>
<evidence type="ECO:0000256" key="7">
    <source>
        <dbReference type="ARBA" id="ARBA00022741"/>
    </source>
</evidence>
<dbReference type="AlphaFoldDB" id="A0A0P1KP87"/>
<name>A0A0P1KP87_9SACH</name>
<feature type="domain" description="tRNA-specific 2-thiouridylase MnmA-like C-terminal" evidence="12">
    <location>
        <begin position="355"/>
        <end position="416"/>
    </location>
</feature>
<evidence type="ECO:0000256" key="4">
    <source>
        <dbReference type="ARBA" id="ARBA00022555"/>
    </source>
</evidence>
<evidence type="ECO:0000259" key="13">
    <source>
        <dbReference type="Pfam" id="PF20259"/>
    </source>
</evidence>
<evidence type="ECO:0000256" key="11">
    <source>
        <dbReference type="ARBA" id="ARBA00049564"/>
    </source>
</evidence>
<keyword evidence="10" id="KW-1015">Disulfide bond</keyword>
<evidence type="ECO:0000256" key="8">
    <source>
        <dbReference type="ARBA" id="ARBA00022840"/>
    </source>
</evidence>
<evidence type="ECO:0000313" key="15">
    <source>
        <dbReference type="Proteomes" id="UP000236544"/>
    </source>
</evidence>
<dbReference type="InterPro" id="IPR004506">
    <property type="entry name" value="MnmA-like"/>
</dbReference>
<comment type="function">
    <text evidence="1">Catalyzes the 2-thiolation of uridine at the wobble position (U34) of mitochondrial tRNA(Lys), tRNA(Glu) and tRNA(Gln). Required for the formation of 5-taurinomethyl-2-thiouridine (tm5s2U) of mitochondrial tRNA(Lys), tRNA(Glu), and tRNA(Gln) at the wobble position. ATP is required to activate the C2 atom of the wobble base.</text>
</comment>
<dbReference type="Pfam" id="PF20258">
    <property type="entry name" value="tRNA_Me_trans_C"/>
    <property type="match status" value="1"/>
</dbReference>
<keyword evidence="6" id="KW-0819">tRNA processing</keyword>
<protein>
    <recommendedName>
        <fullName evidence="3">tRNA-5-taurinomethyluridine 2-sulfurtransferase</fullName>
        <ecNumber evidence="3">2.8.1.14</ecNumber>
    </recommendedName>
</protein>
<evidence type="ECO:0000256" key="5">
    <source>
        <dbReference type="ARBA" id="ARBA00022679"/>
    </source>
</evidence>
<dbReference type="GO" id="GO:0016783">
    <property type="term" value="F:sulfurtransferase activity"/>
    <property type="evidence" value="ECO:0007669"/>
    <property type="project" value="InterPro"/>
</dbReference>
<dbReference type="InterPro" id="IPR014729">
    <property type="entry name" value="Rossmann-like_a/b/a_fold"/>
</dbReference>
<dbReference type="Gene3D" id="2.30.30.280">
    <property type="entry name" value="Adenine nucleotide alpha hydrolases-like domains"/>
    <property type="match status" value="1"/>
</dbReference>
<keyword evidence="9" id="KW-0694">RNA-binding</keyword>
<reference evidence="15" key="1">
    <citation type="submission" date="2015-10" db="EMBL/GenBank/DDBJ databases">
        <authorList>
            <person name="Devillers H."/>
        </authorList>
    </citation>
    <scope>NUCLEOTIDE SEQUENCE [LARGE SCALE GENOMIC DNA]</scope>
</reference>
<feature type="domain" description="tRNA-specific 2-thiouridylase MnmA-like central" evidence="13">
    <location>
        <begin position="246"/>
        <end position="318"/>
    </location>
</feature>
<dbReference type="EC" id="2.8.1.14" evidence="3"/>
<keyword evidence="7" id="KW-0547">Nucleotide-binding</keyword>
<accession>A0A0P1KP87</accession>
<evidence type="ECO:0000256" key="2">
    <source>
        <dbReference type="ARBA" id="ARBA00006191"/>
    </source>
</evidence>
<evidence type="ECO:0000256" key="1">
    <source>
        <dbReference type="ARBA" id="ARBA00003986"/>
    </source>
</evidence>
<dbReference type="FunFam" id="2.30.30.280:FF:000001">
    <property type="entry name" value="tRNA-specific 2-thiouridylase MnmA"/>
    <property type="match status" value="1"/>
</dbReference>
<keyword evidence="5" id="KW-0808">Transferase</keyword>
<keyword evidence="4" id="KW-0820">tRNA-binding</keyword>
<dbReference type="InterPro" id="IPR023382">
    <property type="entry name" value="MnmA-like_central_sf"/>
</dbReference>
<comment type="catalytic activity">
    <reaction evidence="11">
        <text>5-taurinomethyluridine(34) in tRNA + S-sulfanyl-L-cysteinyl-[protein] + AH2 + ATP = 5-taurinomethyl-2-thiouridine(34) in tRNA + L-cysteinyl-[protein] + A + AMP + diphosphate + H(+)</text>
        <dbReference type="Rhea" id="RHEA:47040"/>
        <dbReference type="Rhea" id="RHEA-COMP:10131"/>
        <dbReference type="Rhea" id="RHEA-COMP:11726"/>
        <dbReference type="Rhea" id="RHEA-COMP:11732"/>
        <dbReference type="Rhea" id="RHEA-COMP:11733"/>
        <dbReference type="ChEBI" id="CHEBI:13193"/>
        <dbReference type="ChEBI" id="CHEBI:15378"/>
        <dbReference type="ChEBI" id="CHEBI:17499"/>
        <dbReference type="ChEBI" id="CHEBI:29950"/>
        <dbReference type="ChEBI" id="CHEBI:30616"/>
        <dbReference type="ChEBI" id="CHEBI:33019"/>
        <dbReference type="ChEBI" id="CHEBI:61963"/>
        <dbReference type="ChEBI" id="CHEBI:87171"/>
        <dbReference type="ChEBI" id="CHEBI:87172"/>
        <dbReference type="ChEBI" id="CHEBI:456215"/>
        <dbReference type="EC" id="2.8.1.14"/>
    </reaction>
</comment>
<evidence type="ECO:0000256" key="9">
    <source>
        <dbReference type="ARBA" id="ARBA00022884"/>
    </source>
</evidence>
<evidence type="ECO:0000259" key="12">
    <source>
        <dbReference type="Pfam" id="PF20258"/>
    </source>
</evidence>
<proteinExistence type="inferred from homology"/>
<dbReference type="NCBIfam" id="TIGR00420">
    <property type="entry name" value="trmU"/>
    <property type="match status" value="1"/>
</dbReference>
<dbReference type="InterPro" id="IPR046885">
    <property type="entry name" value="MnmA-like_C"/>
</dbReference>
<keyword evidence="15" id="KW-1185">Reference proteome</keyword>
<keyword evidence="8" id="KW-0067">ATP-binding</keyword>
<evidence type="ECO:0000256" key="6">
    <source>
        <dbReference type="ARBA" id="ARBA00022694"/>
    </source>
</evidence>
<dbReference type="PANTHER" id="PTHR11933:SF5">
    <property type="entry name" value="MITOCHONDRIAL TRNA-SPECIFIC 2-THIOURIDYLASE 1"/>
    <property type="match status" value="1"/>
</dbReference>
<comment type="similarity">
    <text evidence="2">Belongs to the MnmA/TRMU family.</text>
</comment>
<dbReference type="InterPro" id="IPR046884">
    <property type="entry name" value="MnmA-like_central"/>
</dbReference>
<dbReference type="OrthoDB" id="3685at2759"/>
<evidence type="ECO:0000313" key="14">
    <source>
        <dbReference type="EMBL" id="CUS21637.1"/>
    </source>
</evidence>
<evidence type="ECO:0000256" key="3">
    <source>
        <dbReference type="ARBA" id="ARBA00011953"/>
    </source>
</evidence>
<dbReference type="EMBL" id="LN890565">
    <property type="protein sequence ID" value="CUS21637.1"/>
    <property type="molecule type" value="Genomic_DNA"/>
</dbReference>
<dbReference type="Pfam" id="PF03054">
    <property type="entry name" value="tRNA_Me_trans"/>
    <property type="match status" value="1"/>
</dbReference>
<dbReference type="Pfam" id="PF20259">
    <property type="entry name" value="tRNA_Me_trans_M"/>
    <property type="match status" value="1"/>
</dbReference>
<organism evidence="14 15">
    <name type="scientific">Lachancea quebecensis</name>
    <dbReference type="NCBI Taxonomy" id="1654605"/>
    <lineage>
        <taxon>Eukaryota</taxon>
        <taxon>Fungi</taxon>
        <taxon>Dikarya</taxon>
        <taxon>Ascomycota</taxon>
        <taxon>Saccharomycotina</taxon>
        <taxon>Saccharomycetes</taxon>
        <taxon>Saccharomycetales</taxon>
        <taxon>Saccharomycetaceae</taxon>
        <taxon>Lachancea</taxon>
    </lineage>
</organism>
<gene>
    <name evidence="14" type="ORF">LAQU0_S03e07162g</name>
</gene>
<dbReference type="GO" id="GO:0005739">
    <property type="term" value="C:mitochondrion"/>
    <property type="evidence" value="ECO:0007669"/>
    <property type="project" value="TreeGrafter"/>
</dbReference>
<dbReference type="GO" id="GO:0005524">
    <property type="term" value="F:ATP binding"/>
    <property type="evidence" value="ECO:0007669"/>
    <property type="project" value="UniProtKB-KW"/>
</dbReference>
<dbReference type="Proteomes" id="UP000236544">
    <property type="component" value="Unassembled WGS sequence"/>
</dbReference>
<dbReference type="FunFam" id="3.40.50.620:FF:000115">
    <property type="entry name" value="tRNA-specific 2-thiouridylase MnmA"/>
    <property type="match status" value="1"/>
</dbReference>
<dbReference type="NCBIfam" id="NF001138">
    <property type="entry name" value="PRK00143.1"/>
    <property type="match status" value="1"/>
</dbReference>
<sequence length="426" mass="47840">MASRKPFEQLAKFAADQCRQVVGYQPMKLPSKFDNIVVAMSSGVDSSVAAAMFSSFPNARGIYMQNWTETNSAREQCHERDWKDVQKVGAHLNIPVEKVNFEQDYWLDVFEPMLRDYEQGVTPNPDIGCNRFIKFGKLRSHLDVTFGAGNYWLVTGHYSRVLQTQARASGSDSWHLLRAFYAPKDQSYYLSQVPSAALPALCLPMGVLTKPEVREIANDIGLPTAHKPDSQGICFVANSQHGKISRFLEQYIPSHAGEIVTLDPTTGERKTWGRHTGLWNYTIGQKVGISMPQGDPRYQGAWFVADKRVDTNEIVICRGRDNPCLYKNRVVLKDFSPLGSLSEIKDVIKQHLADGAILIQHRSLQEPVKASSCTWETTRAGESRLSVVLEQRQRAIAPGQYCTIYQKERILGSGTILTSDEVETHI</sequence>
<dbReference type="GO" id="GO:0002143">
    <property type="term" value="P:tRNA wobble position uridine thiolation"/>
    <property type="evidence" value="ECO:0007669"/>
    <property type="project" value="TreeGrafter"/>
</dbReference>
<dbReference type="SUPFAM" id="SSF52402">
    <property type="entry name" value="Adenine nucleotide alpha hydrolases-like"/>
    <property type="match status" value="1"/>
</dbReference>